<dbReference type="Proteomes" id="UP000430843">
    <property type="component" value="Unassembled WGS sequence"/>
</dbReference>
<dbReference type="AlphaFoldDB" id="A0A833CL42"/>
<feature type="compositionally biased region" description="Basic and acidic residues" evidence="1">
    <location>
        <begin position="160"/>
        <end position="179"/>
    </location>
</feature>
<feature type="region of interest" description="Disordered" evidence="1">
    <location>
        <begin position="130"/>
        <end position="149"/>
    </location>
</feature>
<keyword evidence="3" id="KW-1185">Reference proteome</keyword>
<evidence type="ECO:0000256" key="1">
    <source>
        <dbReference type="SAM" id="MobiDB-lite"/>
    </source>
</evidence>
<evidence type="ECO:0000313" key="2">
    <source>
        <dbReference type="EMBL" id="KAB2665170.1"/>
    </source>
</evidence>
<dbReference type="EMBL" id="WBWA01000008">
    <property type="protein sequence ID" value="KAB2665170.1"/>
    <property type="molecule type" value="Genomic_DNA"/>
</dbReference>
<sequence>MAIPARIFRGMEKGGAMREEATIRRGVRNARYAAIPNHVFEDVRLSMEARWLLGYLLSKPDNWTVVLRDIINKGNCGRDKARRMVAELVEFGYAEKEQARDGGRFSALSLVIYDEPSSSHVVESVASLPQTEKPSTVNPSTVLPSTVNPPLVITDNLENTDCRSERARESDEDGRENRKSVERAFKRAFHRWPTAISDSEPDAYRAWCDLTPDERQSAFEEAQRYIDAAKATGRKHVCSHAIYLREKRWEKLPAKAEVADNGPAQAAPFGKLWGARVYSLLLDGPTHQPGLTPIELGMIESGRFTADHILRDKRAKMGFPTVNEILERAEGRRGVLVPPALAAVKDKLVLVKVGGDVWQAWEQYHRDVGWPWFRNVERLEWAYLPEGGPEGLEEFKAALRGLGEHDGN</sequence>
<proteinExistence type="predicted"/>
<protein>
    <submittedName>
        <fullName evidence="2">Helix-turn-helix domain-containing protein</fullName>
    </submittedName>
</protein>
<name>A0A833CL42_9HYPH</name>
<organism evidence="2 3">
    <name type="scientific">Brucella tritici</name>
    <dbReference type="NCBI Taxonomy" id="94626"/>
    <lineage>
        <taxon>Bacteria</taxon>
        <taxon>Pseudomonadati</taxon>
        <taxon>Pseudomonadota</taxon>
        <taxon>Alphaproteobacteria</taxon>
        <taxon>Hyphomicrobiales</taxon>
        <taxon>Brucellaceae</taxon>
        <taxon>Brucella/Ochrobactrum group</taxon>
        <taxon>Brucella</taxon>
    </lineage>
</organism>
<feature type="region of interest" description="Disordered" evidence="1">
    <location>
        <begin position="157"/>
        <end position="179"/>
    </location>
</feature>
<evidence type="ECO:0000313" key="3">
    <source>
        <dbReference type="Proteomes" id="UP000430843"/>
    </source>
</evidence>
<feature type="compositionally biased region" description="Polar residues" evidence="1">
    <location>
        <begin position="130"/>
        <end position="148"/>
    </location>
</feature>
<accession>A0A833CL42</accession>
<dbReference type="RefSeq" id="WP_151677779.1">
    <property type="nucleotide sequence ID" value="NZ_WBWA01000008.1"/>
</dbReference>
<gene>
    <name evidence="2" type="ORF">F9K91_10560</name>
</gene>
<comment type="caution">
    <text evidence="2">The sequence shown here is derived from an EMBL/GenBank/DDBJ whole genome shotgun (WGS) entry which is preliminary data.</text>
</comment>
<reference evidence="2 3" key="1">
    <citation type="submission" date="2019-09" db="EMBL/GenBank/DDBJ databases">
        <title>Taxonomic organization of the family Brucellaceae based on a phylogenomic approach.</title>
        <authorList>
            <person name="Leclercq S."/>
            <person name="Cloeckaert A."/>
            <person name="Zygmunt M.S."/>
        </authorList>
    </citation>
    <scope>NUCLEOTIDE SEQUENCE [LARGE SCALE GENOMIC DNA]</scope>
    <source>
        <strain evidence="2 3">LMG 18957</strain>
    </source>
</reference>